<dbReference type="GO" id="GO:0045892">
    <property type="term" value="P:negative regulation of DNA-templated transcription"/>
    <property type="evidence" value="ECO:0007669"/>
    <property type="project" value="InterPro"/>
</dbReference>
<dbReference type="InterPro" id="IPR039422">
    <property type="entry name" value="MarR/SlyA-like"/>
</dbReference>
<dbReference type="GO" id="GO:0003677">
    <property type="term" value="F:DNA binding"/>
    <property type="evidence" value="ECO:0007669"/>
    <property type="project" value="InterPro"/>
</dbReference>
<dbReference type="AlphaFoldDB" id="A0A4R5W6H3"/>
<dbReference type="PANTHER" id="PTHR33164:SF13">
    <property type="entry name" value="4-HYDROXYPHENYLACETATE CATABOLISM PROTEIN"/>
    <property type="match status" value="1"/>
</dbReference>
<reference evidence="2 3" key="1">
    <citation type="submission" date="2019-03" db="EMBL/GenBank/DDBJ databases">
        <title>Sapientia aquatica gen. nov., sp. nov., isolated from a crater lake.</title>
        <authorList>
            <person name="Felfoldi T."/>
            <person name="Szabo A."/>
            <person name="Toth E."/>
            <person name="Schumann P."/>
            <person name="Keki Z."/>
            <person name="Marialigeti K."/>
            <person name="Mathe I."/>
        </authorList>
    </citation>
    <scope>NUCLEOTIDE SEQUENCE [LARGE SCALE GENOMIC DNA]</scope>
    <source>
        <strain evidence="2 3">SA-152</strain>
    </source>
</reference>
<keyword evidence="3" id="KW-1185">Reference proteome</keyword>
<dbReference type="OrthoDB" id="8588347at2"/>
<dbReference type="InterPro" id="IPR012712">
    <property type="entry name" value="HpaR/FarR"/>
</dbReference>
<evidence type="ECO:0000313" key="3">
    <source>
        <dbReference type="Proteomes" id="UP000294829"/>
    </source>
</evidence>
<dbReference type="SUPFAM" id="SSF46785">
    <property type="entry name" value="Winged helix' DNA-binding domain"/>
    <property type="match status" value="1"/>
</dbReference>
<dbReference type="GO" id="GO:0003700">
    <property type="term" value="F:DNA-binding transcription factor activity"/>
    <property type="evidence" value="ECO:0007669"/>
    <property type="project" value="InterPro"/>
</dbReference>
<accession>A0A4R5W6H3</accession>
<dbReference type="PANTHER" id="PTHR33164">
    <property type="entry name" value="TRANSCRIPTIONAL REGULATOR, MARR FAMILY"/>
    <property type="match status" value="1"/>
</dbReference>
<dbReference type="SMART" id="SM00347">
    <property type="entry name" value="HTH_MARR"/>
    <property type="match status" value="1"/>
</dbReference>
<name>A0A4R5W6H3_9BURK</name>
<evidence type="ECO:0000259" key="1">
    <source>
        <dbReference type="PROSITE" id="PS50995"/>
    </source>
</evidence>
<protein>
    <submittedName>
        <fullName evidence="2">Homoprotocatechuate degradation operon regulator HpaR</fullName>
    </submittedName>
</protein>
<organism evidence="2 3">
    <name type="scientific">Sapientia aquatica</name>
    <dbReference type="NCBI Taxonomy" id="1549640"/>
    <lineage>
        <taxon>Bacteria</taxon>
        <taxon>Pseudomonadati</taxon>
        <taxon>Pseudomonadota</taxon>
        <taxon>Betaproteobacteria</taxon>
        <taxon>Burkholderiales</taxon>
        <taxon>Oxalobacteraceae</taxon>
        <taxon>Sapientia</taxon>
    </lineage>
</organism>
<dbReference type="GO" id="GO:0006950">
    <property type="term" value="P:response to stress"/>
    <property type="evidence" value="ECO:0007669"/>
    <property type="project" value="TreeGrafter"/>
</dbReference>
<proteinExistence type="predicted"/>
<dbReference type="Proteomes" id="UP000294829">
    <property type="component" value="Unassembled WGS sequence"/>
</dbReference>
<dbReference type="NCBIfam" id="TIGR02337">
    <property type="entry name" value="HpaR"/>
    <property type="match status" value="1"/>
</dbReference>
<sequence length="160" mass="18585">MKKRIINSNLPQRFLKARDCLMSHFRPILQHFGVTEQQWRILRILDEREQLEPREICDLCQILSPSMAGVLARMEQMELIVRARFEQDQRRVLVKLAPKGEQLISVMAPLIDAQYQHLERAFGKSVLEEVSTVLERFIALHSTPVQQVALPGVSEVDDER</sequence>
<dbReference type="EMBL" id="SMYL01000001">
    <property type="protein sequence ID" value="TDK68732.1"/>
    <property type="molecule type" value="Genomic_DNA"/>
</dbReference>
<dbReference type="Pfam" id="PF01047">
    <property type="entry name" value="MarR"/>
    <property type="match status" value="1"/>
</dbReference>
<comment type="caution">
    <text evidence="2">The sequence shown here is derived from an EMBL/GenBank/DDBJ whole genome shotgun (WGS) entry which is preliminary data.</text>
</comment>
<dbReference type="InterPro" id="IPR036390">
    <property type="entry name" value="WH_DNA-bd_sf"/>
</dbReference>
<dbReference type="InterPro" id="IPR036388">
    <property type="entry name" value="WH-like_DNA-bd_sf"/>
</dbReference>
<dbReference type="InterPro" id="IPR000835">
    <property type="entry name" value="HTH_MarR-typ"/>
</dbReference>
<dbReference type="Gene3D" id="1.10.10.10">
    <property type="entry name" value="Winged helix-like DNA-binding domain superfamily/Winged helix DNA-binding domain"/>
    <property type="match status" value="1"/>
</dbReference>
<feature type="domain" description="HTH marR-type" evidence="1">
    <location>
        <begin position="7"/>
        <end position="139"/>
    </location>
</feature>
<dbReference type="PROSITE" id="PS50995">
    <property type="entry name" value="HTH_MARR_2"/>
    <property type="match status" value="1"/>
</dbReference>
<evidence type="ECO:0000313" key="2">
    <source>
        <dbReference type="EMBL" id="TDK68732.1"/>
    </source>
</evidence>
<gene>
    <name evidence="2" type="primary">hpaR</name>
    <name evidence="2" type="ORF">E2I14_00165</name>
</gene>